<keyword evidence="2" id="KW-0378">Hydrolase</keyword>
<keyword evidence="1" id="KW-0479">Metal-binding</keyword>
<keyword evidence="4" id="KW-0472">Membrane</keyword>
<dbReference type="PROSITE" id="PS51845">
    <property type="entry name" value="PDEASE_I_2"/>
    <property type="match status" value="1"/>
</dbReference>
<dbReference type="OrthoDB" id="539468at2759"/>
<dbReference type="GeneID" id="9689076"/>
<sequence>MSSTRSPTGITWQFESNDDRAARGAASPSAAARVDDDGVHFARSDPCYYGDRREFRRACVGAFRDAELLQSFGVDDYTATMFFDRVYDSYGKVPYHCANHAKDVLLAAHALMREVIAEGHGPFTDVERLALYVAAVGHDAGHFGVNNDFLKNSDHPLLAVYPTSTLERYHAHIMTEHVRDPEYGVSRFISEANGDRARFESLMREIILATDISAHKGILGGFAHWVDEIGRERRESGNEEEAEAEDGDDDDDDDATESRGEISPALANRADRSRSRSSRRRGWVLNEDQRESLLKITIKCADLNAVAADISKADAWGLRIVEEQATQGEREVRERVQRTFPSRDVILADYYNCQAYFGTEVVRPLFEAFMTFASAGFRDVTRSRLSNNLRAWQRGHRRAYGLRATRERENEFRRAVMSSFLGAIALAVYTFSRRELLTRQLADLKLASEAGPSGRLLDECRDDGARLCSFAHLVVQKGGVPTVAATLRVVISNARFWMTCFAVYIASACACLGCIILSASEPRYLSRALSSRFVLAYMHSINLLRFAFCRLRHVLATSFYDAKVRDFAFAPLMSNKALSGQKLLVALTDALGVNVVPALFSCLFFAGAPGLGIRYHFVCHAAICALRFHSEASFEGDIFAATMENMVGSVLAFPALVAILEPRTAARLVPGFARLETLARRVARGVKLKLS</sequence>
<dbReference type="SUPFAM" id="SSF109604">
    <property type="entry name" value="HD-domain/PDEase-like"/>
    <property type="match status" value="1"/>
</dbReference>
<dbReference type="GO" id="GO:0007165">
    <property type="term" value="P:signal transduction"/>
    <property type="evidence" value="ECO:0007669"/>
    <property type="project" value="InterPro"/>
</dbReference>
<dbReference type="AlphaFoldDB" id="C1N6Y6"/>
<evidence type="ECO:0000256" key="4">
    <source>
        <dbReference type="SAM" id="Phobius"/>
    </source>
</evidence>
<feature type="region of interest" description="Disordered" evidence="3">
    <location>
        <begin position="232"/>
        <end position="280"/>
    </location>
</feature>
<organism evidence="7">
    <name type="scientific">Micromonas pusilla (strain CCMP1545)</name>
    <name type="common">Picoplanktonic green alga</name>
    <dbReference type="NCBI Taxonomy" id="564608"/>
    <lineage>
        <taxon>Eukaryota</taxon>
        <taxon>Viridiplantae</taxon>
        <taxon>Chlorophyta</taxon>
        <taxon>Mamiellophyceae</taxon>
        <taxon>Mamiellales</taxon>
        <taxon>Mamiellaceae</taxon>
        <taxon>Micromonas</taxon>
    </lineage>
</organism>
<dbReference type="RefSeq" id="XP_003063813.1">
    <property type="nucleotide sequence ID" value="XM_003063767.1"/>
</dbReference>
<reference evidence="6 7" key="1">
    <citation type="journal article" date="2009" name="Science">
        <title>Green evolution and dynamic adaptations revealed by genomes of the marine picoeukaryotes Micromonas.</title>
        <authorList>
            <person name="Worden A.Z."/>
            <person name="Lee J.H."/>
            <person name="Mock T."/>
            <person name="Rouze P."/>
            <person name="Simmons M.P."/>
            <person name="Aerts A.L."/>
            <person name="Allen A.E."/>
            <person name="Cuvelier M.L."/>
            <person name="Derelle E."/>
            <person name="Everett M.V."/>
            <person name="Foulon E."/>
            <person name="Grimwood J."/>
            <person name="Gundlach H."/>
            <person name="Henrissat B."/>
            <person name="Napoli C."/>
            <person name="McDonald S.M."/>
            <person name="Parker M.S."/>
            <person name="Rombauts S."/>
            <person name="Salamov A."/>
            <person name="Von Dassow P."/>
            <person name="Badger J.H."/>
            <person name="Coutinho P.M."/>
            <person name="Demir E."/>
            <person name="Dubchak I."/>
            <person name="Gentemann C."/>
            <person name="Eikrem W."/>
            <person name="Gready J.E."/>
            <person name="John U."/>
            <person name="Lanier W."/>
            <person name="Lindquist E.A."/>
            <person name="Lucas S."/>
            <person name="Mayer K.F."/>
            <person name="Moreau H."/>
            <person name="Not F."/>
            <person name="Otillar R."/>
            <person name="Panaud O."/>
            <person name="Pangilinan J."/>
            <person name="Paulsen I."/>
            <person name="Piegu B."/>
            <person name="Poliakov A."/>
            <person name="Robbens S."/>
            <person name="Schmutz J."/>
            <person name="Toulza E."/>
            <person name="Wyss T."/>
            <person name="Zelensky A."/>
            <person name="Zhou K."/>
            <person name="Armbrust E.V."/>
            <person name="Bhattacharya D."/>
            <person name="Goodenough U.W."/>
            <person name="Van de Peer Y."/>
            <person name="Grigoriev I.V."/>
        </authorList>
    </citation>
    <scope>NUCLEOTIDE SEQUENCE [LARGE SCALE GENOMIC DNA]</scope>
    <source>
        <strain evidence="6 7">CCMP1545</strain>
    </source>
</reference>
<evidence type="ECO:0000256" key="1">
    <source>
        <dbReference type="ARBA" id="ARBA00022723"/>
    </source>
</evidence>
<evidence type="ECO:0000256" key="2">
    <source>
        <dbReference type="ARBA" id="ARBA00022801"/>
    </source>
</evidence>
<proteinExistence type="predicted"/>
<feature type="compositionally biased region" description="Acidic residues" evidence="3">
    <location>
        <begin position="238"/>
        <end position="255"/>
    </location>
</feature>
<dbReference type="CDD" id="cd00077">
    <property type="entry name" value="HDc"/>
    <property type="match status" value="1"/>
</dbReference>
<dbReference type="Pfam" id="PF00233">
    <property type="entry name" value="PDEase_I"/>
    <property type="match status" value="1"/>
</dbReference>
<evidence type="ECO:0000313" key="7">
    <source>
        <dbReference type="Proteomes" id="UP000001876"/>
    </source>
</evidence>
<evidence type="ECO:0000313" key="6">
    <source>
        <dbReference type="EMBL" id="EEH52186.1"/>
    </source>
</evidence>
<gene>
    <name evidence="6" type="ORF">MICPUCDRAFT_48952</name>
</gene>
<dbReference type="STRING" id="564608.C1N6Y6"/>
<dbReference type="InterPro" id="IPR036971">
    <property type="entry name" value="PDEase_catalytic_dom_sf"/>
</dbReference>
<dbReference type="InterPro" id="IPR002073">
    <property type="entry name" value="PDEase_catalytic_dom"/>
</dbReference>
<protein>
    <submittedName>
        <fullName evidence="6">Predicted protein</fullName>
    </submittedName>
</protein>
<name>C1N6Y6_MICPC</name>
<keyword evidence="7" id="KW-1185">Reference proteome</keyword>
<keyword evidence="4" id="KW-0812">Transmembrane</keyword>
<dbReference type="PANTHER" id="PTHR11347">
    <property type="entry name" value="CYCLIC NUCLEOTIDE PHOSPHODIESTERASE"/>
    <property type="match status" value="1"/>
</dbReference>
<evidence type="ECO:0000259" key="5">
    <source>
        <dbReference type="PROSITE" id="PS51845"/>
    </source>
</evidence>
<dbReference type="KEGG" id="mpp:MICPUCDRAFT_48952"/>
<feature type="domain" description="PDEase" evidence="5">
    <location>
        <begin position="16"/>
        <end position="399"/>
    </location>
</feature>
<feature type="transmembrane region" description="Helical" evidence="4">
    <location>
        <begin position="583"/>
        <end position="606"/>
    </location>
</feature>
<dbReference type="Gene3D" id="1.10.1300.10">
    <property type="entry name" value="3'5'-cyclic nucleotide phosphodiesterase, catalytic domain"/>
    <property type="match status" value="1"/>
</dbReference>
<keyword evidence="4" id="KW-1133">Transmembrane helix</keyword>
<dbReference type="eggNOG" id="KOG3689">
    <property type="taxonomic scope" value="Eukaryota"/>
</dbReference>
<dbReference type="GO" id="GO:0004114">
    <property type="term" value="F:3',5'-cyclic-nucleotide phosphodiesterase activity"/>
    <property type="evidence" value="ECO:0007669"/>
    <property type="project" value="InterPro"/>
</dbReference>
<accession>C1N6Y6</accession>
<feature type="transmembrane region" description="Helical" evidence="4">
    <location>
        <begin position="496"/>
        <end position="519"/>
    </location>
</feature>
<dbReference type="GO" id="GO:0046872">
    <property type="term" value="F:metal ion binding"/>
    <property type="evidence" value="ECO:0007669"/>
    <property type="project" value="UniProtKB-KW"/>
</dbReference>
<dbReference type="Proteomes" id="UP000001876">
    <property type="component" value="Unassembled WGS sequence"/>
</dbReference>
<dbReference type="EMBL" id="GG663749">
    <property type="protein sequence ID" value="EEH52186.1"/>
    <property type="molecule type" value="Genomic_DNA"/>
</dbReference>
<dbReference type="InterPro" id="IPR003607">
    <property type="entry name" value="HD/PDEase_dom"/>
</dbReference>
<evidence type="ECO:0000256" key="3">
    <source>
        <dbReference type="SAM" id="MobiDB-lite"/>
    </source>
</evidence>
<feature type="transmembrane region" description="Helical" evidence="4">
    <location>
        <begin position="638"/>
        <end position="660"/>
    </location>
</feature>